<evidence type="ECO:0000313" key="10">
    <source>
        <dbReference type="EMBL" id="KKN70371.1"/>
    </source>
</evidence>
<evidence type="ECO:0000259" key="9">
    <source>
        <dbReference type="Pfam" id="PF04055"/>
    </source>
</evidence>
<dbReference type="InterPro" id="IPR007197">
    <property type="entry name" value="rSAM"/>
</dbReference>
<dbReference type="GO" id="GO:0051539">
    <property type="term" value="F:4 iron, 4 sulfur cluster binding"/>
    <property type="evidence" value="ECO:0007669"/>
    <property type="project" value="UniProtKB-KW"/>
</dbReference>
<keyword evidence="6" id="KW-0560">Oxidoreductase</keyword>
<dbReference type="InterPro" id="IPR058240">
    <property type="entry name" value="rSAM_sf"/>
</dbReference>
<dbReference type="EMBL" id="LAZR01000404">
    <property type="protein sequence ID" value="KKN70371.1"/>
    <property type="molecule type" value="Genomic_DNA"/>
</dbReference>
<dbReference type="InterPro" id="IPR016431">
    <property type="entry name" value="Pyrv-formate_lyase-activ_prd"/>
</dbReference>
<reference evidence="10" key="1">
    <citation type="journal article" date="2015" name="Nature">
        <title>Complex archaea that bridge the gap between prokaryotes and eukaryotes.</title>
        <authorList>
            <person name="Spang A."/>
            <person name="Saw J.H."/>
            <person name="Jorgensen S.L."/>
            <person name="Zaremba-Niedzwiedzka K."/>
            <person name="Martijn J."/>
            <person name="Lind A.E."/>
            <person name="van Eijk R."/>
            <person name="Schleper C."/>
            <person name="Guy L."/>
            <person name="Ettema T.J."/>
        </authorList>
    </citation>
    <scope>NUCLEOTIDE SEQUENCE</scope>
</reference>
<evidence type="ECO:0000256" key="4">
    <source>
        <dbReference type="ARBA" id="ARBA00022691"/>
    </source>
</evidence>
<comment type="caution">
    <text evidence="10">The sequence shown here is derived from an EMBL/GenBank/DDBJ whole genome shotgun (WGS) entry which is preliminary data.</text>
</comment>
<dbReference type="SFLD" id="SFLDS00029">
    <property type="entry name" value="Radical_SAM"/>
    <property type="match status" value="1"/>
</dbReference>
<evidence type="ECO:0000256" key="6">
    <source>
        <dbReference type="ARBA" id="ARBA00023002"/>
    </source>
</evidence>
<evidence type="ECO:0000256" key="8">
    <source>
        <dbReference type="ARBA" id="ARBA00023014"/>
    </source>
</evidence>
<protein>
    <recommendedName>
        <fullName evidence="9">Radical SAM core domain-containing protein</fullName>
    </recommendedName>
</protein>
<dbReference type="Pfam" id="PF04055">
    <property type="entry name" value="Radical_SAM"/>
    <property type="match status" value="1"/>
</dbReference>
<dbReference type="Gene3D" id="3.20.20.70">
    <property type="entry name" value="Aldolase class I"/>
    <property type="match status" value="1"/>
</dbReference>
<comment type="cofactor">
    <cofactor evidence="1">
        <name>[4Fe-4S] cluster</name>
        <dbReference type="ChEBI" id="CHEBI:49883"/>
    </cofactor>
</comment>
<organism evidence="10">
    <name type="scientific">marine sediment metagenome</name>
    <dbReference type="NCBI Taxonomy" id="412755"/>
    <lineage>
        <taxon>unclassified sequences</taxon>
        <taxon>metagenomes</taxon>
        <taxon>ecological metagenomes</taxon>
    </lineage>
</organism>
<feature type="domain" description="Radical SAM core" evidence="9">
    <location>
        <begin position="67"/>
        <end position="159"/>
    </location>
</feature>
<keyword evidence="8" id="KW-0411">Iron-sulfur</keyword>
<dbReference type="SUPFAM" id="SSF102114">
    <property type="entry name" value="Radical SAM enzymes"/>
    <property type="match status" value="1"/>
</dbReference>
<dbReference type="InterPro" id="IPR001989">
    <property type="entry name" value="Radical_activat_CS"/>
</dbReference>
<accession>A0A0F9VA05</accession>
<evidence type="ECO:0000256" key="3">
    <source>
        <dbReference type="ARBA" id="ARBA00022485"/>
    </source>
</evidence>
<name>A0A0F9VA05_9ZZZZ</name>
<evidence type="ECO:0000256" key="5">
    <source>
        <dbReference type="ARBA" id="ARBA00022723"/>
    </source>
</evidence>
<dbReference type="SFLD" id="SFLDG01099">
    <property type="entry name" value="Uncharacterised_Radical_SAM_Su"/>
    <property type="match status" value="1"/>
</dbReference>
<evidence type="ECO:0000256" key="7">
    <source>
        <dbReference type="ARBA" id="ARBA00023004"/>
    </source>
</evidence>
<dbReference type="InterPro" id="IPR013785">
    <property type="entry name" value="Aldolase_TIM"/>
</dbReference>
<keyword evidence="7" id="KW-0408">Iron</keyword>
<keyword evidence="3" id="KW-0004">4Fe-4S</keyword>
<proteinExistence type="inferred from homology"/>
<dbReference type="GO" id="GO:0046872">
    <property type="term" value="F:metal ion binding"/>
    <property type="evidence" value="ECO:0007669"/>
    <property type="project" value="UniProtKB-KW"/>
</dbReference>
<dbReference type="PROSITE" id="PS01087">
    <property type="entry name" value="RADICAL_ACTIVATING"/>
    <property type="match status" value="1"/>
</dbReference>
<gene>
    <name evidence="10" type="ORF">LCGC14_0431710</name>
</gene>
<dbReference type="CDD" id="cd01335">
    <property type="entry name" value="Radical_SAM"/>
    <property type="match status" value="1"/>
</dbReference>
<keyword evidence="4" id="KW-0949">S-adenosyl-L-methionine</keyword>
<evidence type="ECO:0000256" key="2">
    <source>
        <dbReference type="ARBA" id="ARBA00009777"/>
    </source>
</evidence>
<dbReference type="AlphaFoldDB" id="A0A0F9VA05"/>
<sequence>MPALADNVHQLRELIRDCGLCPRACGVDRTAGQVGACRIGERAVVVSAGAHFGEEAVLVGRGGSGTIFFAGCNLDCVFCQNADISHSDRGRAVTAEQLAEMMLGLQRDGCENVNVVTPTHVAHAVAEAIAIARSGGLSVPVVYNCGGYERVETLELLAGLIEIYMPDFKWADPARGRTYSGVSDYPAVAAAALAEMYRQTGKLQTDRRGVATRGVLVRHLVMPNDLANSRGVIDTVAQAAPGCAINIMGQYRPCFRANEFPDLTHTPAAADLSTLRQHATDQALLRADHA</sequence>
<dbReference type="PANTHER" id="PTHR43075">
    <property type="entry name" value="FORMATE LYASE ACTIVATING ENZYME, PUTATIVE (AFU_ORTHOLOGUE AFUA_2G15630)-RELATED"/>
    <property type="match status" value="1"/>
</dbReference>
<dbReference type="PANTHER" id="PTHR43075:SF1">
    <property type="entry name" value="FORMATE LYASE ACTIVATING ENZYME, PUTATIVE (AFU_ORTHOLOGUE AFUA_2G15630)-RELATED"/>
    <property type="match status" value="1"/>
</dbReference>
<dbReference type="InterPro" id="IPR040085">
    <property type="entry name" value="MJ0674-like"/>
</dbReference>
<evidence type="ECO:0000256" key="1">
    <source>
        <dbReference type="ARBA" id="ARBA00001966"/>
    </source>
</evidence>
<dbReference type="GO" id="GO:0016491">
    <property type="term" value="F:oxidoreductase activity"/>
    <property type="evidence" value="ECO:0007669"/>
    <property type="project" value="UniProtKB-KW"/>
</dbReference>
<dbReference type="PIRSF" id="PIRSF004869">
    <property type="entry name" value="PflX_prd"/>
    <property type="match status" value="1"/>
</dbReference>
<comment type="similarity">
    <text evidence="2">Belongs to the organic radical-activating enzymes family.</text>
</comment>
<keyword evidence="5" id="KW-0479">Metal-binding</keyword>